<evidence type="ECO:0000259" key="10">
    <source>
        <dbReference type="Pfam" id="PF02911"/>
    </source>
</evidence>
<dbReference type="Proteomes" id="UP001419084">
    <property type="component" value="Unassembled WGS sequence"/>
</dbReference>
<sequence length="312" mass="34149">MMKVIFMGTPDFSVPALCSLVEAGHDVLAVVTQPDKPKGRGKEVSVSPVKEKALEYGIPVYQPVKARAPEFVKLLTDLKPDVMVVAAFGQLLPKSILEIPKFGCVNIHASLLPKYRGASPIQYAVINGEEVSGITTMMMAETLDTGEMIDQEAVSLDKKETGGSLHDKLGKIGGNLIVKTLKKLEDGTAVLQKQNDAESCYVGMIKKNMGDIDWSMDAVSIERLIRGLNPWPSAYTDWNGRVMKLWDADVVDQEYEGVCGQVVETSKNHLVVKTGKGGLSIKELQLQGKKRMDIGAFLRGYQIENGTVFKHL</sequence>
<protein>
    <recommendedName>
        <fullName evidence="4 8">Methionyl-tRNA formyltransferase</fullName>
        <ecNumber evidence="3 8">2.1.2.9</ecNumber>
    </recommendedName>
</protein>
<dbReference type="InterPro" id="IPR005793">
    <property type="entry name" value="Formyl_trans_C"/>
</dbReference>
<evidence type="ECO:0000256" key="3">
    <source>
        <dbReference type="ARBA" id="ARBA00012261"/>
    </source>
</evidence>
<evidence type="ECO:0000313" key="12">
    <source>
        <dbReference type="Proteomes" id="UP001419084"/>
    </source>
</evidence>
<dbReference type="CDD" id="cd08646">
    <property type="entry name" value="FMT_core_Met-tRNA-FMT_N"/>
    <property type="match status" value="1"/>
</dbReference>
<name>A0ABQ5M4Y1_9FIRM</name>
<keyword evidence="5 8" id="KW-0808">Transferase</keyword>
<proteinExistence type="inferred from homology"/>
<accession>A0ABQ5M4Y1</accession>
<gene>
    <name evidence="8 11" type="primary">fmt</name>
    <name evidence="11" type="ORF">LAD12857_14890</name>
</gene>
<evidence type="ECO:0000256" key="5">
    <source>
        <dbReference type="ARBA" id="ARBA00022679"/>
    </source>
</evidence>
<evidence type="ECO:0000256" key="6">
    <source>
        <dbReference type="ARBA" id="ARBA00022917"/>
    </source>
</evidence>
<keyword evidence="6 8" id="KW-0648">Protein biosynthesis</keyword>
<dbReference type="Pfam" id="PF00551">
    <property type="entry name" value="Formyl_trans_N"/>
    <property type="match status" value="1"/>
</dbReference>
<evidence type="ECO:0000256" key="1">
    <source>
        <dbReference type="ARBA" id="ARBA00002606"/>
    </source>
</evidence>
<comment type="similarity">
    <text evidence="2 8">Belongs to the Fmt family.</text>
</comment>
<evidence type="ECO:0000256" key="4">
    <source>
        <dbReference type="ARBA" id="ARBA00016014"/>
    </source>
</evidence>
<dbReference type="InterPro" id="IPR044135">
    <property type="entry name" value="Met-tRNA-FMT_C"/>
</dbReference>
<comment type="caution">
    <text evidence="11">The sequence shown here is derived from an EMBL/GenBank/DDBJ whole genome shotgun (WGS) entry which is preliminary data.</text>
</comment>
<evidence type="ECO:0000256" key="2">
    <source>
        <dbReference type="ARBA" id="ARBA00010699"/>
    </source>
</evidence>
<evidence type="ECO:0000256" key="7">
    <source>
        <dbReference type="ARBA" id="ARBA00048558"/>
    </source>
</evidence>
<dbReference type="CDD" id="cd08704">
    <property type="entry name" value="Met_tRNA_FMT_C"/>
    <property type="match status" value="1"/>
</dbReference>
<feature type="binding site" evidence="8">
    <location>
        <begin position="110"/>
        <end position="113"/>
    </location>
    <ligand>
        <name>(6S)-5,6,7,8-tetrahydrofolate</name>
        <dbReference type="ChEBI" id="CHEBI:57453"/>
    </ligand>
</feature>
<dbReference type="InterPro" id="IPR041711">
    <property type="entry name" value="Met-tRNA-FMT_N"/>
</dbReference>
<dbReference type="InterPro" id="IPR011034">
    <property type="entry name" value="Formyl_transferase-like_C_sf"/>
</dbReference>
<comment type="function">
    <text evidence="1 8">Attaches a formyl group to the free amino group of methionyl-tRNA(fMet). The formyl group appears to play a dual role in the initiator identity of N-formylmethionyl-tRNA by promoting its recognition by IF2 and preventing the misappropriation of this tRNA by the elongation apparatus.</text>
</comment>
<dbReference type="InterPro" id="IPR037022">
    <property type="entry name" value="Formyl_trans_C_sf"/>
</dbReference>
<dbReference type="InterPro" id="IPR005794">
    <property type="entry name" value="Fmt"/>
</dbReference>
<dbReference type="SUPFAM" id="SSF53328">
    <property type="entry name" value="Formyltransferase"/>
    <property type="match status" value="1"/>
</dbReference>
<dbReference type="NCBIfam" id="TIGR00460">
    <property type="entry name" value="fmt"/>
    <property type="match status" value="1"/>
</dbReference>
<evidence type="ECO:0000256" key="8">
    <source>
        <dbReference type="HAMAP-Rule" id="MF_00182"/>
    </source>
</evidence>
<feature type="domain" description="Formyl transferase N-terminal" evidence="9">
    <location>
        <begin position="2"/>
        <end position="180"/>
    </location>
</feature>
<feature type="domain" description="Formyl transferase C-terminal" evidence="10">
    <location>
        <begin position="205"/>
        <end position="301"/>
    </location>
</feature>
<dbReference type="Gene3D" id="3.10.25.10">
    <property type="entry name" value="Formyl transferase, C-terminal domain"/>
    <property type="match status" value="1"/>
</dbReference>
<dbReference type="PANTHER" id="PTHR11138:SF5">
    <property type="entry name" value="METHIONYL-TRNA FORMYLTRANSFERASE, MITOCHONDRIAL"/>
    <property type="match status" value="1"/>
</dbReference>
<dbReference type="EC" id="2.1.2.9" evidence="3 8"/>
<keyword evidence="12" id="KW-1185">Reference proteome</keyword>
<dbReference type="Gene3D" id="3.40.50.170">
    <property type="entry name" value="Formyl transferase, N-terminal domain"/>
    <property type="match status" value="1"/>
</dbReference>
<dbReference type="Pfam" id="PF02911">
    <property type="entry name" value="Formyl_trans_C"/>
    <property type="match status" value="1"/>
</dbReference>
<dbReference type="PANTHER" id="PTHR11138">
    <property type="entry name" value="METHIONYL-TRNA FORMYLTRANSFERASE"/>
    <property type="match status" value="1"/>
</dbReference>
<reference evidence="11 12" key="1">
    <citation type="journal article" date="2024" name="Int. J. Syst. Evol. Microbiol.">
        <title>Lacrimispora brassicae sp. nov. isolated from fermented cabbage, and proposal of Clostridium indicum Gundawar et al. 2019 and Clostridium methoxybenzovorans Mechichi et al. 1999 as heterotypic synonyms of Lacrimispora amygdalina (Parshina et al. 2003) Haas and Blanchard 2020 and Lacrimispora indolis (McClung and McCoy 1957) Haas and Blanchard 2020, respectively.</title>
        <authorList>
            <person name="Kobayashi H."/>
            <person name="Tanizawa Y."/>
            <person name="Sakamoto M."/>
            <person name="Ohkuma M."/>
            <person name="Tohno M."/>
        </authorList>
    </citation>
    <scope>NUCLEOTIDE SEQUENCE [LARGE SCALE GENOMIC DNA]</scope>
    <source>
        <strain evidence="11 12">DSM 12857</strain>
    </source>
</reference>
<dbReference type="SUPFAM" id="SSF50486">
    <property type="entry name" value="FMT C-terminal domain-like"/>
    <property type="match status" value="1"/>
</dbReference>
<evidence type="ECO:0000313" key="11">
    <source>
        <dbReference type="EMBL" id="GLB29566.1"/>
    </source>
</evidence>
<dbReference type="InterPro" id="IPR002376">
    <property type="entry name" value="Formyl_transf_N"/>
</dbReference>
<evidence type="ECO:0000259" key="9">
    <source>
        <dbReference type="Pfam" id="PF00551"/>
    </source>
</evidence>
<comment type="catalytic activity">
    <reaction evidence="7 8">
        <text>L-methionyl-tRNA(fMet) + (6R)-10-formyltetrahydrofolate = N-formyl-L-methionyl-tRNA(fMet) + (6S)-5,6,7,8-tetrahydrofolate + H(+)</text>
        <dbReference type="Rhea" id="RHEA:24380"/>
        <dbReference type="Rhea" id="RHEA-COMP:9952"/>
        <dbReference type="Rhea" id="RHEA-COMP:9953"/>
        <dbReference type="ChEBI" id="CHEBI:15378"/>
        <dbReference type="ChEBI" id="CHEBI:57453"/>
        <dbReference type="ChEBI" id="CHEBI:78530"/>
        <dbReference type="ChEBI" id="CHEBI:78844"/>
        <dbReference type="ChEBI" id="CHEBI:195366"/>
        <dbReference type="EC" id="2.1.2.9"/>
    </reaction>
</comment>
<organism evidence="11 12">
    <name type="scientific">Lacrimispora amygdalina</name>
    <dbReference type="NCBI Taxonomy" id="253257"/>
    <lineage>
        <taxon>Bacteria</taxon>
        <taxon>Bacillati</taxon>
        <taxon>Bacillota</taxon>
        <taxon>Clostridia</taxon>
        <taxon>Lachnospirales</taxon>
        <taxon>Lachnospiraceae</taxon>
        <taxon>Lacrimispora</taxon>
    </lineage>
</organism>
<dbReference type="InterPro" id="IPR036477">
    <property type="entry name" value="Formyl_transf_N_sf"/>
</dbReference>
<dbReference type="HAMAP" id="MF_00182">
    <property type="entry name" value="Formyl_trans"/>
    <property type="match status" value="1"/>
</dbReference>
<dbReference type="EMBL" id="BRPJ01000029">
    <property type="protein sequence ID" value="GLB29566.1"/>
    <property type="molecule type" value="Genomic_DNA"/>
</dbReference>